<dbReference type="Gramene" id="Kaladp0071s0377.1.v1.1">
    <property type="protein sequence ID" value="Kaladp0071s0377.1.v1.1"/>
    <property type="gene ID" value="Kaladp0071s0377.v1.1"/>
</dbReference>
<feature type="compositionally biased region" description="Polar residues" evidence="7">
    <location>
        <begin position="128"/>
        <end position="138"/>
    </location>
</feature>
<feature type="domain" description="Myb-like" evidence="8">
    <location>
        <begin position="255"/>
        <end position="306"/>
    </location>
</feature>
<dbReference type="EnsemblPlants" id="Kaladp0071s0377.1.v1.1">
    <property type="protein sequence ID" value="Kaladp0071s0377.1.v1.1"/>
    <property type="gene ID" value="Kaladp0071s0377.v1.1"/>
</dbReference>
<dbReference type="PANTHER" id="PTHR31496:SF48">
    <property type="entry name" value="TRANSCRIPTION FACTOR KAN2-RELATED"/>
    <property type="match status" value="1"/>
</dbReference>
<reference evidence="9" key="1">
    <citation type="submission" date="2021-01" db="UniProtKB">
        <authorList>
            <consortium name="EnsemblPlants"/>
        </authorList>
    </citation>
    <scope>IDENTIFICATION</scope>
</reference>
<comment type="subcellular location">
    <subcellularLocation>
        <location evidence="1">Nucleus</location>
    </subcellularLocation>
</comment>
<feature type="compositionally biased region" description="Polar residues" evidence="7">
    <location>
        <begin position="341"/>
        <end position="357"/>
    </location>
</feature>
<dbReference type="NCBIfam" id="TIGR01557">
    <property type="entry name" value="myb_SHAQKYF"/>
    <property type="match status" value="1"/>
</dbReference>
<keyword evidence="2" id="KW-0217">Developmental protein</keyword>
<dbReference type="InterPro" id="IPR044847">
    <property type="entry name" value="KAN_fam"/>
</dbReference>
<evidence type="ECO:0000256" key="6">
    <source>
        <dbReference type="ARBA" id="ARBA00023242"/>
    </source>
</evidence>
<dbReference type="GO" id="GO:0006355">
    <property type="term" value="P:regulation of DNA-templated transcription"/>
    <property type="evidence" value="ECO:0007669"/>
    <property type="project" value="InterPro"/>
</dbReference>
<keyword evidence="5" id="KW-0804">Transcription</keyword>
<dbReference type="FunFam" id="1.10.10.60:FF:000002">
    <property type="entry name" value="Myb family transcription factor"/>
    <property type="match status" value="1"/>
</dbReference>
<dbReference type="InterPro" id="IPR009057">
    <property type="entry name" value="Homeodomain-like_sf"/>
</dbReference>
<feature type="region of interest" description="Disordered" evidence="7">
    <location>
        <begin position="58"/>
        <end position="140"/>
    </location>
</feature>
<dbReference type="GO" id="GO:0000976">
    <property type="term" value="F:transcription cis-regulatory region binding"/>
    <property type="evidence" value="ECO:0007669"/>
    <property type="project" value="InterPro"/>
</dbReference>
<dbReference type="Gene3D" id="1.10.10.60">
    <property type="entry name" value="Homeodomain-like"/>
    <property type="match status" value="1"/>
</dbReference>
<evidence type="ECO:0000256" key="3">
    <source>
        <dbReference type="ARBA" id="ARBA00022782"/>
    </source>
</evidence>
<keyword evidence="6" id="KW-0539">Nucleus</keyword>
<dbReference type="AlphaFoldDB" id="A0A7N0ULB3"/>
<proteinExistence type="predicted"/>
<feature type="region of interest" description="Disordered" evidence="7">
    <location>
        <begin position="1"/>
        <end position="43"/>
    </location>
</feature>
<dbReference type="InterPro" id="IPR001005">
    <property type="entry name" value="SANT/Myb"/>
</dbReference>
<keyword evidence="4" id="KW-0805">Transcription regulation</keyword>
<organism evidence="9 10">
    <name type="scientific">Kalanchoe fedtschenkoi</name>
    <name type="common">Lavender scallops</name>
    <name type="synonym">South American air plant</name>
    <dbReference type="NCBI Taxonomy" id="63787"/>
    <lineage>
        <taxon>Eukaryota</taxon>
        <taxon>Viridiplantae</taxon>
        <taxon>Streptophyta</taxon>
        <taxon>Embryophyta</taxon>
        <taxon>Tracheophyta</taxon>
        <taxon>Spermatophyta</taxon>
        <taxon>Magnoliopsida</taxon>
        <taxon>eudicotyledons</taxon>
        <taxon>Gunneridae</taxon>
        <taxon>Pentapetalae</taxon>
        <taxon>Saxifragales</taxon>
        <taxon>Crassulaceae</taxon>
        <taxon>Kalanchoe</taxon>
    </lineage>
</organism>
<dbReference type="SUPFAM" id="SSF46689">
    <property type="entry name" value="Homeodomain-like"/>
    <property type="match status" value="1"/>
</dbReference>
<name>A0A7N0ULB3_KALFE</name>
<dbReference type="GO" id="GO:0005634">
    <property type="term" value="C:nucleus"/>
    <property type="evidence" value="ECO:0007669"/>
    <property type="project" value="UniProtKB-SubCell"/>
</dbReference>
<evidence type="ECO:0000259" key="8">
    <source>
        <dbReference type="Pfam" id="PF00249"/>
    </source>
</evidence>
<feature type="region of interest" description="Disordered" evidence="7">
    <location>
        <begin position="341"/>
        <end position="362"/>
    </location>
</feature>
<evidence type="ECO:0000256" key="7">
    <source>
        <dbReference type="SAM" id="MobiDB-lite"/>
    </source>
</evidence>
<dbReference type="Pfam" id="PF00249">
    <property type="entry name" value="Myb_DNA-binding"/>
    <property type="match status" value="1"/>
</dbReference>
<evidence type="ECO:0000256" key="4">
    <source>
        <dbReference type="ARBA" id="ARBA00023015"/>
    </source>
</evidence>
<evidence type="ECO:0000256" key="5">
    <source>
        <dbReference type="ARBA" id="ARBA00023163"/>
    </source>
</evidence>
<protein>
    <recommendedName>
        <fullName evidence="8">Myb-like domain-containing protein</fullName>
    </recommendedName>
</protein>
<dbReference type="InterPro" id="IPR006447">
    <property type="entry name" value="Myb_dom_plants"/>
</dbReference>
<dbReference type="OMA" id="QEPNYPS"/>
<evidence type="ECO:0000256" key="2">
    <source>
        <dbReference type="ARBA" id="ARBA00022473"/>
    </source>
</evidence>
<keyword evidence="3" id="KW-0221">Differentiation</keyword>
<evidence type="ECO:0000256" key="1">
    <source>
        <dbReference type="ARBA" id="ARBA00004123"/>
    </source>
</evidence>
<evidence type="ECO:0000313" key="9">
    <source>
        <dbReference type="EnsemblPlants" id="Kaladp0071s0377.1.v1.1"/>
    </source>
</evidence>
<evidence type="ECO:0000313" key="10">
    <source>
        <dbReference type="Proteomes" id="UP000594263"/>
    </source>
</evidence>
<dbReference type="Proteomes" id="UP000594263">
    <property type="component" value="Unplaced"/>
</dbReference>
<accession>A0A7N0ULB3</accession>
<dbReference type="PANTHER" id="PTHR31496">
    <property type="entry name" value="TRANSCRIPTION FACTOR KAN2-RELATED"/>
    <property type="match status" value="1"/>
</dbReference>
<dbReference type="GO" id="GO:0010158">
    <property type="term" value="P:abaxial cell fate specification"/>
    <property type="evidence" value="ECO:0007669"/>
    <property type="project" value="InterPro"/>
</dbReference>
<keyword evidence="10" id="KW-1185">Reference proteome</keyword>
<feature type="compositionally biased region" description="Low complexity" evidence="7">
    <location>
        <begin position="72"/>
        <end position="83"/>
    </location>
</feature>
<sequence length="436" mass="48759">MELFPAQQPDLSLQISPPNTTKPRPPWPRRPSSPEGHQHNSMELQGFLKRALDNNNSSTMAAAAAATEKPNNKSNNNNNTKSSLSDHYSDILSLSNPRSIDNPFEPPHSHHHLLNHNPLTHHNPFHHYSQSNTQNQHPTPHLHQAPASFLGHHEQLSFLKPIRGIPIYQSPNFNASNTNFLHNQQQQHHHYLQHSVLDSLSYLPSASATRSNTSCFMNNKINEGSINPSSNNNNLMSSSRFLSRFPGKRSLRAPRMRWTSTLHARFVHAVELLGGHERATPKSVLELMDVKDLTLAHVKSHLQMYRTVKTTDRAAASSNAYENGSSGDNSEDLMLDITNSIRNGDHQTSGGKTSATNQDRDNYHGLWSNSSSREAWLHGRPTDSLVGNNIHLIEEMDPKSSSYNERLGEISSLSEGYSTSNTLKPNLEFTLGRSDC</sequence>